<protein>
    <submittedName>
        <fullName evidence="3">Uncharacterized protein</fullName>
    </submittedName>
</protein>
<sequence length="195" mass="21089">MALPSVPARVRVVNTFIEVDSDEEDAANVSPIKTEPVKSFAGSSAGQPAAENAKDAPIRPVTPKMDAREVPCLLRQSLCSDYGVKVTVKNTFIDVASDEEGEDGDEKITFAKIKTVAKATALRRTAARPSRRSTRCDARKRKKSTTSSAREKSPTTVWRPRSVWPGCRGGAPGDLSGESIHDMKLLVVLVLGRLQ</sequence>
<organism evidence="3 4">
    <name type="scientific">Durusdinium trenchii</name>
    <dbReference type="NCBI Taxonomy" id="1381693"/>
    <lineage>
        <taxon>Eukaryota</taxon>
        <taxon>Sar</taxon>
        <taxon>Alveolata</taxon>
        <taxon>Dinophyceae</taxon>
        <taxon>Suessiales</taxon>
        <taxon>Symbiodiniaceae</taxon>
        <taxon>Durusdinium</taxon>
    </lineage>
</organism>
<keyword evidence="4" id="KW-1185">Reference proteome</keyword>
<feature type="region of interest" description="Disordered" evidence="1">
    <location>
        <begin position="38"/>
        <end position="62"/>
    </location>
</feature>
<evidence type="ECO:0000313" key="2">
    <source>
        <dbReference type="EMBL" id="CAK9074507.1"/>
    </source>
</evidence>
<evidence type="ECO:0000313" key="4">
    <source>
        <dbReference type="Proteomes" id="UP001642484"/>
    </source>
</evidence>
<proteinExistence type="predicted"/>
<evidence type="ECO:0000313" key="3">
    <source>
        <dbReference type="EMBL" id="CAK9074757.1"/>
    </source>
</evidence>
<accession>A0ABP0PFE1</accession>
<dbReference type="EMBL" id="CAXAMN010023017">
    <property type="protein sequence ID" value="CAK9074507.1"/>
    <property type="molecule type" value="Genomic_DNA"/>
</dbReference>
<feature type="compositionally biased region" description="Basic residues" evidence="1">
    <location>
        <begin position="125"/>
        <end position="144"/>
    </location>
</feature>
<gene>
    <name evidence="2" type="ORF">CCMP2556_LOCUS36702</name>
    <name evidence="3" type="ORF">CCMP2556_LOCUS36816</name>
</gene>
<name>A0ABP0PFE1_9DINO</name>
<reference evidence="3 4" key="1">
    <citation type="submission" date="2024-02" db="EMBL/GenBank/DDBJ databases">
        <authorList>
            <person name="Chen Y."/>
            <person name="Shah S."/>
            <person name="Dougan E. K."/>
            <person name="Thang M."/>
            <person name="Chan C."/>
        </authorList>
    </citation>
    <scope>NUCLEOTIDE SEQUENCE [LARGE SCALE GENOMIC DNA]</scope>
</reference>
<comment type="caution">
    <text evidence="3">The sequence shown here is derived from an EMBL/GenBank/DDBJ whole genome shotgun (WGS) entry which is preliminary data.</text>
</comment>
<evidence type="ECO:0000256" key="1">
    <source>
        <dbReference type="SAM" id="MobiDB-lite"/>
    </source>
</evidence>
<dbReference type="Proteomes" id="UP001642484">
    <property type="component" value="Unassembled WGS sequence"/>
</dbReference>
<feature type="region of interest" description="Disordered" evidence="1">
    <location>
        <begin position="123"/>
        <end position="163"/>
    </location>
</feature>
<dbReference type="EMBL" id="CAXAMN010023029">
    <property type="protein sequence ID" value="CAK9074757.1"/>
    <property type="molecule type" value="Genomic_DNA"/>
</dbReference>